<proteinExistence type="predicted"/>
<comment type="caution">
    <text evidence="1">The sequence shown here is derived from an EMBL/GenBank/DDBJ whole genome shotgun (WGS) entry which is preliminary data.</text>
</comment>
<gene>
    <name evidence="1" type="ORF">AWB82_07208</name>
</gene>
<dbReference type="AlphaFoldDB" id="A0A158DUY2"/>
<name>A0A158DUY2_9BURK</name>
<dbReference type="Proteomes" id="UP000054596">
    <property type="component" value="Unassembled WGS sequence"/>
</dbReference>
<accession>A0A158DUY2</accession>
<organism evidence="1 2">
    <name type="scientific">Caballeronia glebae</name>
    <dbReference type="NCBI Taxonomy" id="1777143"/>
    <lineage>
        <taxon>Bacteria</taxon>
        <taxon>Pseudomonadati</taxon>
        <taxon>Pseudomonadota</taxon>
        <taxon>Betaproteobacteria</taxon>
        <taxon>Burkholderiales</taxon>
        <taxon>Burkholderiaceae</taxon>
        <taxon>Caballeronia</taxon>
    </lineage>
</organism>
<reference evidence="1" key="1">
    <citation type="submission" date="2016-01" db="EMBL/GenBank/DDBJ databases">
        <authorList>
            <person name="Peeters C."/>
        </authorList>
    </citation>
    <scope>NUCLEOTIDE SEQUENCE [LARGE SCALE GENOMIC DNA]</scope>
    <source>
        <strain evidence="1">LMG 29325</strain>
    </source>
</reference>
<protein>
    <submittedName>
        <fullName evidence="1">Integrase catalytic subunit</fullName>
    </submittedName>
</protein>
<evidence type="ECO:0000313" key="1">
    <source>
        <dbReference type="EMBL" id="SAK98431.1"/>
    </source>
</evidence>
<evidence type="ECO:0000313" key="2">
    <source>
        <dbReference type="Proteomes" id="UP000054596"/>
    </source>
</evidence>
<keyword evidence="2" id="KW-1185">Reference proteome</keyword>
<sequence>MERVAAARPRWIPATVLLRELQEADYAGGIRQLKAFLAPHNRPEAEPVVRFETPLGKQMQAALVCFGGTPEHVLFDDAKSVVIERDAFGADEHRVKTN</sequence>
<dbReference type="EMBL" id="FCOJ02000136">
    <property type="protein sequence ID" value="SAK98431.1"/>
    <property type="molecule type" value="Genomic_DNA"/>
</dbReference>